<reference evidence="2 3" key="1">
    <citation type="submission" date="2017-03" db="EMBL/GenBank/DDBJ databases">
        <authorList>
            <person name="Afonso C.L."/>
            <person name="Miller P.J."/>
            <person name="Scott M.A."/>
            <person name="Spackman E."/>
            <person name="Goraichik I."/>
            <person name="Dimitrov K.M."/>
            <person name="Suarez D.L."/>
            <person name="Swayne D.E."/>
        </authorList>
    </citation>
    <scope>NUCLEOTIDE SEQUENCE [LARGE SCALE GENOMIC DNA]</scope>
    <source>
        <strain evidence="2 3">CECT 8287</strain>
    </source>
</reference>
<sequence>MIIERLDYDEVADRYDVDIFTANQTGQDFSRASAKLKNHVYNYVVTDSDVEKRFVADLDTSTEVVVYAKLPRGFLIPTPVGDYNPDWAISFKDGGVKHIYFVAETKGSMSTMKLREIEKTKIECARKFFEEISQKISQDKVKYEVVTDYAKLMDIVGRAA</sequence>
<dbReference type="Pfam" id="PF19778">
    <property type="entry name" value="RE_endonuc"/>
    <property type="match status" value="1"/>
</dbReference>
<evidence type="ECO:0000259" key="1">
    <source>
        <dbReference type="Pfam" id="PF19778"/>
    </source>
</evidence>
<name>A0A1Y5T3U5_9RHOB</name>
<accession>A0A1Y5T3U5</accession>
<protein>
    <recommendedName>
        <fullName evidence="1">Type III restriction enzyme C-terminal endonuclease domain-containing protein</fullName>
    </recommendedName>
</protein>
<keyword evidence="3" id="KW-1185">Reference proteome</keyword>
<dbReference type="GO" id="GO:0015668">
    <property type="term" value="F:type III site-specific deoxyribonuclease activity"/>
    <property type="evidence" value="ECO:0007669"/>
    <property type="project" value="InterPro"/>
</dbReference>
<dbReference type="EMBL" id="FWFL01000008">
    <property type="protein sequence ID" value="SLN55136.1"/>
    <property type="molecule type" value="Genomic_DNA"/>
</dbReference>
<dbReference type="Proteomes" id="UP000193827">
    <property type="component" value="Unassembled WGS sequence"/>
</dbReference>
<feature type="domain" description="Type III restriction enzyme C-terminal endonuclease" evidence="1">
    <location>
        <begin position="38"/>
        <end position="148"/>
    </location>
</feature>
<gene>
    <name evidence="2" type="ORF">PEL8287_02948</name>
</gene>
<proteinExistence type="predicted"/>
<dbReference type="AlphaFoldDB" id="A0A1Y5T3U5"/>
<evidence type="ECO:0000313" key="2">
    <source>
        <dbReference type="EMBL" id="SLN55136.1"/>
    </source>
</evidence>
<organism evidence="2 3">
    <name type="scientific">Roseovarius litorisediminis</name>
    <dbReference type="NCBI Taxonomy" id="1312363"/>
    <lineage>
        <taxon>Bacteria</taxon>
        <taxon>Pseudomonadati</taxon>
        <taxon>Pseudomonadota</taxon>
        <taxon>Alphaproteobacteria</taxon>
        <taxon>Rhodobacterales</taxon>
        <taxon>Roseobacteraceae</taxon>
        <taxon>Roseovarius</taxon>
    </lineage>
</organism>
<dbReference type="RefSeq" id="WP_217807688.1">
    <property type="nucleotide sequence ID" value="NZ_FWFL01000008.1"/>
</dbReference>
<evidence type="ECO:0000313" key="3">
    <source>
        <dbReference type="Proteomes" id="UP000193827"/>
    </source>
</evidence>
<dbReference type="InterPro" id="IPR045572">
    <property type="entry name" value="RE_endonuc_C"/>
</dbReference>